<reference evidence="10" key="1">
    <citation type="submission" date="2023-03" db="EMBL/GenBank/DDBJ databases">
        <authorList>
            <person name="Steffen K."/>
            <person name="Cardenas P."/>
        </authorList>
    </citation>
    <scope>NUCLEOTIDE SEQUENCE</scope>
</reference>
<dbReference type="Gene3D" id="3.40.50.150">
    <property type="entry name" value="Vaccinia Virus protein VP39"/>
    <property type="match status" value="1"/>
</dbReference>
<dbReference type="AlphaFoldDB" id="A0AA35WZ19"/>
<dbReference type="GO" id="GO:0009966">
    <property type="term" value="P:regulation of signal transduction"/>
    <property type="evidence" value="ECO:0007669"/>
    <property type="project" value="UniProtKB-ARBA"/>
</dbReference>
<evidence type="ECO:0000256" key="2">
    <source>
        <dbReference type="ARBA" id="ARBA00003455"/>
    </source>
</evidence>
<dbReference type="GO" id="GO:0005829">
    <property type="term" value="C:cytosol"/>
    <property type="evidence" value="ECO:0007669"/>
    <property type="project" value="TreeGrafter"/>
</dbReference>
<comment type="catalytic activity">
    <reaction evidence="1">
        <text>[phosphatase 2A protein]-C-terminal L-leucine + S-adenosyl-L-methionine = [phosphatase 2A protein]-C-terminal L-leucine methyl ester + S-adenosyl-L-homocysteine</text>
        <dbReference type="Rhea" id="RHEA:48544"/>
        <dbReference type="Rhea" id="RHEA-COMP:12134"/>
        <dbReference type="Rhea" id="RHEA-COMP:12135"/>
        <dbReference type="ChEBI" id="CHEBI:57856"/>
        <dbReference type="ChEBI" id="CHEBI:59789"/>
        <dbReference type="ChEBI" id="CHEBI:90516"/>
        <dbReference type="ChEBI" id="CHEBI:90517"/>
        <dbReference type="EC" id="2.1.1.233"/>
    </reaction>
</comment>
<comment type="caution">
    <text evidence="10">The sequence shown here is derived from an EMBL/GenBank/DDBJ whole genome shotgun (WGS) entry which is preliminary data.</text>
</comment>
<dbReference type="EC" id="2.1.1.233" evidence="4"/>
<dbReference type="InterPro" id="IPR007213">
    <property type="entry name" value="Ppm1/Ppm2/Tcmp"/>
</dbReference>
<keyword evidence="11" id="KW-1185">Reference proteome</keyword>
<proteinExistence type="inferred from homology"/>
<evidence type="ECO:0000256" key="5">
    <source>
        <dbReference type="ARBA" id="ARBA00022603"/>
    </source>
</evidence>
<gene>
    <name evidence="10" type="ORF">GBAR_LOCUS18114</name>
</gene>
<evidence type="ECO:0000256" key="3">
    <source>
        <dbReference type="ARBA" id="ARBA00010703"/>
    </source>
</evidence>
<dbReference type="SUPFAM" id="SSF53335">
    <property type="entry name" value="S-adenosyl-L-methionine-dependent methyltransferases"/>
    <property type="match status" value="1"/>
</dbReference>
<feature type="non-terminal residue" evidence="10">
    <location>
        <position position="1"/>
    </location>
</feature>
<dbReference type="PIRSF" id="PIRSF016305">
    <property type="entry name" value="LCM_mtfrase"/>
    <property type="match status" value="1"/>
</dbReference>
<comment type="similarity">
    <text evidence="3">Belongs to the methyltransferase superfamily. LCMT family.</text>
</comment>
<evidence type="ECO:0000313" key="10">
    <source>
        <dbReference type="EMBL" id="CAI8031990.1"/>
    </source>
</evidence>
<keyword evidence="5 10" id="KW-0489">Methyltransferase</keyword>
<organism evidence="10 11">
    <name type="scientific">Geodia barretti</name>
    <name type="common">Barrett's horny sponge</name>
    <dbReference type="NCBI Taxonomy" id="519541"/>
    <lineage>
        <taxon>Eukaryota</taxon>
        <taxon>Metazoa</taxon>
        <taxon>Porifera</taxon>
        <taxon>Demospongiae</taxon>
        <taxon>Heteroscleromorpha</taxon>
        <taxon>Tetractinellida</taxon>
        <taxon>Astrophorina</taxon>
        <taxon>Geodiidae</taxon>
        <taxon>Geodia</taxon>
    </lineage>
</organism>
<evidence type="ECO:0000256" key="1">
    <source>
        <dbReference type="ARBA" id="ARBA00000724"/>
    </source>
</evidence>
<dbReference type="EMBL" id="CASHTH010002580">
    <property type="protein sequence ID" value="CAI8031990.1"/>
    <property type="molecule type" value="Genomic_DNA"/>
</dbReference>
<evidence type="ECO:0000256" key="4">
    <source>
        <dbReference type="ARBA" id="ARBA00012834"/>
    </source>
</evidence>
<evidence type="ECO:0000256" key="9">
    <source>
        <dbReference type="PIRSR" id="PIRSR016305-1"/>
    </source>
</evidence>
<feature type="binding site" evidence="9">
    <location>
        <position position="179"/>
    </location>
    <ligand>
        <name>S-adenosyl-L-methionine</name>
        <dbReference type="ChEBI" id="CHEBI:59789"/>
    </ligand>
</feature>
<sequence>MAASVGLPSDDLAVQATNDDATSCKRYAVDRGYWKDEFIRYLYRSSEKKSPEISRGYYARVKSIHILVDQFLDRTQQKCQLVTFGAGSDTLHWLLWKRKKLPALHVEVDFPTVTARKSHCIKTRPVLLEALSNPVITMEAIRSDHYVLLPADLRDVKSLGKQLIDAGLDPNLPTLFLAECVLAYVEGAKVNDVIRWTAEHFKTSVFLNYDPINPFDKFGEIMKQNLKSRGCALLGMETCPDSESQVKRYHDNGWEGAWSMDMAEVYARLPRDDVARIERIDFLDERELLDQLLRHYCLSGAHLDSQQLGELCLLPLVYSSERTLQIKDSLQG</sequence>
<dbReference type="FunFam" id="3.40.50.150:FF:000092">
    <property type="entry name" value="Leucine carboxyl methyltransferase 1"/>
    <property type="match status" value="1"/>
</dbReference>
<evidence type="ECO:0000256" key="6">
    <source>
        <dbReference type="ARBA" id="ARBA00022679"/>
    </source>
</evidence>
<name>A0AA35WZ19_GEOBA</name>
<dbReference type="GO" id="GO:0018423">
    <property type="term" value="F:protein C-terminal leucine carboxyl O-methyltransferase activity"/>
    <property type="evidence" value="ECO:0007669"/>
    <property type="project" value="UniProtKB-EC"/>
</dbReference>
<feature type="binding site" evidence="9">
    <location>
        <position position="60"/>
    </location>
    <ligand>
        <name>S-adenosyl-L-methionine</name>
        <dbReference type="ChEBI" id="CHEBI:59789"/>
    </ligand>
</feature>
<evidence type="ECO:0000256" key="7">
    <source>
        <dbReference type="ARBA" id="ARBA00022691"/>
    </source>
</evidence>
<keyword evidence="7 9" id="KW-0949">S-adenosyl-L-methionine</keyword>
<evidence type="ECO:0000313" key="11">
    <source>
        <dbReference type="Proteomes" id="UP001174909"/>
    </source>
</evidence>
<feature type="binding site" evidence="9">
    <location>
        <position position="85"/>
    </location>
    <ligand>
        <name>S-adenosyl-L-methionine</name>
        <dbReference type="ChEBI" id="CHEBI:59789"/>
    </ligand>
</feature>
<dbReference type="Pfam" id="PF04072">
    <property type="entry name" value="LCM"/>
    <property type="match status" value="1"/>
</dbReference>
<evidence type="ECO:0000256" key="8">
    <source>
        <dbReference type="ARBA" id="ARBA00032526"/>
    </source>
</evidence>
<dbReference type="PANTHER" id="PTHR13600:SF33">
    <property type="entry name" value="LEUCINE CARBOXYL METHYLTRANSFERASE 1"/>
    <property type="match status" value="1"/>
</dbReference>
<dbReference type="Proteomes" id="UP001174909">
    <property type="component" value="Unassembled WGS sequence"/>
</dbReference>
<accession>A0AA35WZ19</accession>
<comment type="function">
    <text evidence="2">Methylates the carboxyl group of the C-terminal leucine residue of protein phosphatase 2A catalytic subunits to form alpha-leucine ester residues.</text>
</comment>
<dbReference type="InterPro" id="IPR016651">
    <property type="entry name" value="LCMT1"/>
</dbReference>
<dbReference type="PANTHER" id="PTHR13600">
    <property type="entry name" value="LEUCINE CARBOXYL METHYLTRANSFERASE"/>
    <property type="match status" value="1"/>
</dbReference>
<dbReference type="InterPro" id="IPR029063">
    <property type="entry name" value="SAM-dependent_MTases_sf"/>
</dbReference>
<dbReference type="GO" id="GO:0032259">
    <property type="term" value="P:methylation"/>
    <property type="evidence" value="ECO:0007669"/>
    <property type="project" value="UniProtKB-KW"/>
</dbReference>
<protein>
    <recommendedName>
        <fullName evidence="4">[phosphatase 2A protein]-leucine-carboxy methyltransferase</fullName>
        <ecNumber evidence="4">2.1.1.233</ecNumber>
    </recommendedName>
    <alternativeName>
        <fullName evidence="8">[Phosphatase 2A protein]-leucine-carboxy methyltransferase 1</fullName>
    </alternativeName>
</protein>
<feature type="binding site" evidence="9">
    <location>
        <begin position="152"/>
        <end position="153"/>
    </location>
    <ligand>
        <name>S-adenosyl-L-methionine</name>
        <dbReference type="ChEBI" id="CHEBI:59789"/>
    </ligand>
</feature>
<keyword evidence="6" id="KW-0808">Transferase</keyword>